<evidence type="ECO:0000256" key="1">
    <source>
        <dbReference type="ARBA" id="ARBA00000274"/>
    </source>
</evidence>
<dbReference type="GO" id="GO:0009691">
    <property type="term" value="P:cytokinin biosynthetic process"/>
    <property type="evidence" value="ECO:0007669"/>
    <property type="project" value="UniProtKB-UniRule"/>
</dbReference>
<organism evidence="4 5">
    <name type="scientific">Muribaculum gordoncarteri</name>
    <dbReference type="NCBI Taxonomy" id="2530390"/>
    <lineage>
        <taxon>Bacteria</taxon>
        <taxon>Pseudomonadati</taxon>
        <taxon>Bacteroidota</taxon>
        <taxon>Bacteroidia</taxon>
        <taxon>Bacteroidales</taxon>
        <taxon>Muribaculaceae</taxon>
        <taxon>Muribaculum</taxon>
    </lineage>
</organism>
<sequence length="186" mass="20438">MERKGIAVYCASSADIDKTYFATAREIGRGIALRGYDVVCGGGCMGLMAAVIDGALEAGGNAIGVLPRFMMERNWNHQGLSRTIVTESMHERKECMASLSCAAIALPGGVGTLDELFEIITWRQLGLYDGNVVILDDHGFYSPLLNHLQHTDEQHFMRHGSRTLWKVAETHEEALDLALTDNELIN</sequence>
<dbReference type="EC" id="3.2.2.n1" evidence="3"/>
<dbReference type="Pfam" id="PF03641">
    <property type="entry name" value="Lysine_decarbox"/>
    <property type="match status" value="1"/>
</dbReference>
<dbReference type="OrthoDB" id="9801098at2"/>
<keyword evidence="3" id="KW-0203">Cytokinin biosynthesis</keyword>
<proteinExistence type="inferred from homology"/>
<evidence type="ECO:0000256" key="3">
    <source>
        <dbReference type="RuleBase" id="RU363015"/>
    </source>
</evidence>
<reference evidence="4 5" key="1">
    <citation type="submission" date="2019-02" db="EMBL/GenBank/DDBJ databases">
        <title>Isolation and identification of novel species under the genus Muribaculum.</title>
        <authorList>
            <person name="Miyake S."/>
            <person name="Ding Y."/>
            <person name="Low A."/>
            <person name="Soh M."/>
            <person name="Seedorf H."/>
        </authorList>
    </citation>
    <scope>NUCLEOTIDE SEQUENCE [LARGE SCALE GENOMIC DNA]</scope>
    <source>
        <strain evidence="4 5">TLL-A4</strain>
    </source>
</reference>
<name>A0A4P7VR98_9BACT</name>
<comment type="catalytic activity">
    <reaction evidence="1">
        <text>AMP + H2O = D-ribose 5-phosphate + adenine</text>
        <dbReference type="Rhea" id="RHEA:20129"/>
        <dbReference type="ChEBI" id="CHEBI:15377"/>
        <dbReference type="ChEBI" id="CHEBI:16708"/>
        <dbReference type="ChEBI" id="CHEBI:78346"/>
        <dbReference type="ChEBI" id="CHEBI:456215"/>
        <dbReference type="EC" id="3.2.2.4"/>
    </reaction>
</comment>
<dbReference type="NCBIfam" id="TIGR00730">
    <property type="entry name" value="Rossman fold protein, TIGR00730 family"/>
    <property type="match status" value="1"/>
</dbReference>
<keyword evidence="3" id="KW-0378">Hydrolase</keyword>
<evidence type="ECO:0000313" key="4">
    <source>
        <dbReference type="EMBL" id="QCD36760.1"/>
    </source>
</evidence>
<dbReference type="GO" id="GO:0005829">
    <property type="term" value="C:cytosol"/>
    <property type="evidence" value="ECO:0007669"/>
    <property type="project" value="TreeGrafter"/>
</dbReference>
<dbReference type="KEGG" id="mgod:E7746_13165"/>
<dbReference type="PANTHER" id="PTHR31223">
    <property type="entry name" value="LOG FAMILY PROTEIN YJL055W"/>
    <property type="match status" value="1"/>
</dbReference>
<dbReference type="Gene3D" id="3.40.50.450">
    <property type="match status" value="1"/>
</dbReference>
<dbReference type="AlphaFoldDB" id="A0A4P7VR98"/>
<gene>
    <name evidence="4" type="ORF">E7746_13165</name>
</gene>
<keyword evidence="5" id="KW-1185">Reference proteome</keyword>
<evidence type="ECO:0000256" key="2">
    <source>
        <dbReference type="ARBA" id="ARBA00006763"/>
    </source>
</evidence>
<evidence type="ECO:0000313" key="5">
    <source>
        <dbReference type="Proteomes" id="UP000297031"/>
    </source>
</evidence>
<dbReference type="InterPro" id="IPR005269">
    <property type="entry name" value="LOG"/>
</dbReference>
<dbReference type="RefSeq" id="WP_136411101.1">
    <property type="nucleotide sequence ID" value="NZ_CP039393.1"/>
</dbReference>
<dbReference type="EMBL" id="CP039393">
    <property type="protein sequence ID" value="QCD36760.1"/>
    <property type="molecule type" value="Genomic_DNA"/>
</dbReference>
<dbReference type="InterPro" id="IPR031100">
    <property type="entry name" value="LOG_fam"/>
</dbReference>
<dbReference type="Proteomes" id="UP000297031">
    <property type="component" value="Chromosome"/>
</dbReference>
<dbReference type="SUPFAM" id="SSF102405">
    <property type="entry name" value="MCP/YpsA-like"/>
    <property type="match status" value="1"/>
</dbReference>
<dbReference type="GO" id="GO:0008714">
    <property type="term" value="F:AMP nucleosidase activity"/>
    <property type="evidence" value="ECO:0007669"/>
    <property type="project" value="UniProtKB-EC"/>
</dbReference>
<dbReference type="PANTHER" id="PTHR31223:SF70">
    <property type="entry name" value="LOG FAMILY PROTEIN YJL055W"/>
    <property type="match status" value="1"/>
</dbReference>
<protein>
    <recommendedName>
        <fullName evidence="3">Cytokinin riboside 5'-monophosphate phosphoribohydrolase</fullName>
        <ecNumber evidence="3">3.2.2.n1</ecNumber>
    </recommendedName>
</protein>
<accession>A0A4P7VR98</accession>
<comment type="similarity">
    <text evidence="2 3">Belongs to the LOG family.</text>
</comment>